<dbReference type="Proteomes" id="UP000316798">
    <property type="component" value="Chromosome"/>
</dbReference>
<gene>
    <name evidence="1" type="ORF">EUB48_03570</name>
</gene>
<dbReference type="KEGG" id="rhf:EUB48_03570"/>
<reference evidence="1 2" key="1">
    <citation type="submission" date="2019-01" db="EMBL/GenBank/DDBJ databases">
        <title>Genomic insights into a novel species Rhodoferax sp.</title>
        <authorList>
            <person name="Jin L."/>
        </authorList>
    </citation>
    <scope>NUCLEOTIDE SEQUENCE [LARGE SCALE GENOMIC DNA]</scope>
    <source>
        <strain evidence="1 2">CHu59-6-5</strain>
    </source>
</reference>
<name>A0A515D7Y8_9BURK</name>
<organism evidence="1 2">
    <name type="scientific">Rhodoferax sediminis</name>
    <dbReference type="NCBI Taxonomy" id="2509614"/>
    <lineage>
        <taxon>Bacteria</taxon>
        <taxon>Pseudomonadati</taxon>
        <taxon>Pseudomonadota</taxon>
        <taxon>Betaproteobacteria</taxon>
        <taxon>Burkholderiales</taxon>
        <taxon>Comamonadaceae</taxon>
        <taxon>Rhodoferax</taxon>
    </lineage>
</organism>
<sequence>MPLDLRFASPELRVVCERRTAAERLLGEAAARKLRSRLSDIRAASDIREVDLGRPSYSRRGRVIFMLSATHRLVVASAVTPIPRQSDKQVDWAQVNILEVVEIY</sequence>
<dbReference type="RefSeq" id="WP_142817651.1">
    <property type="nucleotide sequence ID" value="NZ_CP035503.1"/>
</dbReference>
<keyword evidence="2" id="KW-1185">Reference proteome</keyword>
<accession>A0A515D7Y8</accession>
<dbReference type="EMBL" id="CP035503">
    <property type="protein sequence ID" value="QDL36477.1"/>
    <property type="molecule type" value="Genomic_DNA"/>
</dbReference>
<evidence type="ECO:0000313" key="2">
    <source>
        <dbReference type="Proteomes" id="UP000316798"/>
    </source>
</evidence>
<dbReference type="OrthoDB" id="9801102at2"/>
<protein>
    <submittedName>
        <fullName evidence="1">Killer suppression protein HigA</fullName>
    </submittedName>
</protein>
<evidence type="ECO:0000313" key="1">
    <source>
        <dbReference type="EMBL" id="QDL36477.1"/>
    </source>
</evidence>
<dbReference type="AlphaFoldDB" id="A0A515D7Y8"/>
<proteinExistence type="predicted"/>